<feature type="compositionally biased region" description="Pro residues" evidence="1">
    <location>
        <begin position="249"/>
        <end position="258"/>
    </location>
</feature>
<keyword evidence="2" id="KW-1133">Transmembrane helix</keyword>
<dbReference type="Proteomes" id="UP000807716">
    <property type="component" value="Unassembled WGS sequence"/>
</dbReference>
<comment type="caution">
    <text evidence="4">The sequence shown here is derived from an EMBL/GenBank/DDBJ whole genome shotgun (WGS) entry which is preliminary data.</text>
</comment>
<evidence type="ECO:0000313" key="4">
    <source>
        <dbReference type="EMBL" id="KAG0255305.1"/>
    </source>
</evidence>
<evidence type="ECO:0008006" key="6">
    <source>
        <dbReference type="Google" id="ProtNLM"/>
    </source>
</evidence>
<evidence type="ECO:0000256" key="2">
    <source>
        <dbReference type="SAM" id="Phobius"/>
    </source>
</evidence>
<accession>A0A9P6PZQ0</accession>
<keyword evidence="2" id="KW-0472">Membrane</keyword>
<feature type="transmembrane region" description="Helical" evidence="2">
    <location>
        <begin position="307"/>
        <end position="329"/>
    </location>
</feature>
<feature type="chain" id="PRO_5040237105" description="Mid2 domain-containing protein" evidence="3">
    <location>
        <begin position="30"/>
        <end position="515"/>
    </location>
</feature>
<feature type="region of interest" description="Disordered" evidence="1">
    <location>
        <begin position="361"/>
        <end position="430"/>
    </location>
</feature>
<protein>
    <recommendedName>
        <fullName evidence="6">Mid2 domain-containing protein</fullName>
    </recommendedName>
</protein>
<feature type="compositionally biased region" description="Gly residues" evidence="1">
    <location>
        <begin position="266"/>
        <end position="279"/>
    </location>
</feature>
<keyword evidence="2" id="KW-0812">Transmembrane</keyword>
<feature type="compositionally biased region" description="Low complexity" evidence="1">
    <location>
        <begin position="280"/>
        <end position="297"/>
    </location>
</feature>
<keyword evidence="3" id="KW-0732">Signal</keyword>
<dbReference type="Gene3D" id="2.120.10.80">
    <property type="entry name" value="Kelch-type beta propeller"/>
    <property type="match status" value="1"/>
</dbReference>
<feature type="region of interest" description="Disordered" evidence="1">
    <location>
        <begin position="247"/>
        <end position="298"/>
    </location>
</feature>
<dbReference type="InterPro" id="IPR015915">
    <property type="entry name" value="Kelch-typ_b-propeller"/>
</dbReference>
<keyword evidence="5" id="KW-1185">Reference proteome</keyword>
<sequence length="515" mass="55156">MLIPPHTPPSIRALGFALLALCCVNLGVAQSPVNAAGMAFAKTKTALYYSGGFVDVPTLQFTNQFYKLDLTVAWTSIMPAWKRLANGPSSGNFAAAFSANEKTMATFHSAGGLPGGAFAWLYSVDSDTWTKSKIQVDVPDKAGVPAVTNPLNNRVYFPLTFFNKPGTDVYDFSTDSIITVPPTFTGVNTPGGTFLPAMWSAYLKSVIYFGVGGNPPGNLPVTAYDPATGSYKTLIYNLDLDQWVDKYTPPAPNVPPSKPGNNTGANPGGNPGNNTGGNSGSNPGNNPDVNPDNNLGGTKEETNNVGLIAGVSAAVVILLVAGIIGVFVYRRRLRRRKGAEGHLHDTGKNGGSKEEKTFAIGFRGDDRDLPQPPSTRAETDISDPYRQPVLGSQHVHQPAHDSQPMHRSVHGSQSMHKPGLGSPYMRSPREGYDETQIPVTISNHDHDYHGAPQPFDYSNESKATMGPSSRLPDIPQAPRTRGPRAPQLFSDSDRRNVMPSRSQHPHAIIGNGAEQ</sequence>
<evidence type="ECO:0000256" key="1">
    <source>
        <dbReference type="SAM" id="MobiDB-lite"/>
    </source>
</evidence>
<name>A0A9P6PZQ0_9FUNG</name>
<proteinExistence type="predicted"/>
<dbReference type="AlphaFoldDB" id="A0A9P6PZQ0"/>
<feature type="signal peptide" evidence="3">
    <location>
        <begin position="1"/>
        <end position="29"/>
    </location>
</feature>
<gene>
    <name evidence="4" type="ORF">DFQ27_006317</name>
</gene>
<dbReference type="InterPro" id="IPR011043">
    <property type="entry name" value="Gal_Oxase/kelch_b-propeller"/>
</dbReference>
<evidence type="ECO:0000256" key="3">
    <source>
        <dbReference type="SAM" id="SignalP"/>
    </source>
</evidence>
<evidence type="ECO:0000313" key="5">
    <source>
        <dbReference type="Proteomes" id="UP000807716"/>
    </source>
</evidence>
<dbReference type="SUPFAM" id="SSF50965">
    <property type="entry name" value="Galactose oxidase, central domain"/>
    <property type="match status" value="1"/>
</dbReference>
<dbReference type="OrthoDB" id="2346905at2759"/>
<reference evidence="4" key="1">
    <citation type="journal article" date="2020" name="Fungal Divers.">
        <title>Resolving the Mortierellaceae phylogeny through synthesis of multi-gene phylogenetics and phylogenomics.</title>
        <authorList>
            <person name="Vandepol N."/>
            <person name="Liber J."/>
            <person name="Desiro A."/>
            <person name="Na H."/>
            <person name="Kennedy M."/>
            <person name="Barry K."/>
            <person name="Grigoriev I.V."/>
            <person name="Miller A.N."/>
            <person name="O'Donnell K."/>
            <person name="Stajich J.E."/>
            <person name="Bonito G."/>
        </authorList>
    </citation>
    <scope>NUCLEOTIDE SEQUENCE</scope>
    <source>
        <strain evidence="4">BC1065</strain>
    </source>
</reference>
<dbReference type="EMBL" id="JAAAJB010000466">
    <property type="protein sequence ID" value="KAG0255305.1"/>
    <property type="molecule type" value="Genomic_DNA"/>
</dbReference>
<feature type="region of interest" description="Disordered" evidence="1">
    <location>
        <begin position="442"/>
        <end position="515"/>
    </location>
</feature>
<organism evidence="4 5">
    <name type="scientific">Actinomortierella ambigua</name>
    <dbReference type="NCBI Taxonomy" id="1343610"/>
    <lineage>
        <taxon>Eukaryota</taxon>
        <taxon>Fungi</taxon>
        <taxon>Fungi incertae sedis</taxon>
        <taxon>Mucoromycota</taxon>
        <taxon>Mortierellomycotina</taxon>
        <taxon>Mortierellomycetes</taxon>
        <taxon>Mortierellales</taxon>
        <taxon>Mortierellaceae</taxon>
        <taxon>Actinomortierella</taxon>
    </lineage>
</organism>